<organism evidence="17">
    <name type="scientific">Anaerolinea thermolimosa</name>
    <dbReference type="NCBI Taxonomy" id="229919"/>
    <lineage>
        <taxon>Bacteria</taxon>
        <taxon>Bacillati</taxon>
        <taxon>Chloroflexota</taxon>
        <taxon>Anaerolineae</taxon>
        <taxon>Anaerolineales</taxon>
        <taxon>Anaerolineaceae</taxon>
        <taxon>Anaerolinea</taxon>
    </lineage>
</organism>
<comment type="similarity">
    <text evidence="5 15">Belongs to the purine/pyrimidine phosphoribosyltransferase family.</text>
</comment>
<dbReference type="InterPro" id="IPR029057">
    <property type="entry name" value="PRTase-like"/>
</dbReference>
<evidence type="ECO:0000256" key="9">
    <source>
        <dbReference type="ARBA" id="ARBA00022723"/>
    </source>
</evidence>
<evidence type="ECO:0000259" key="16">
    <source>
        <dbReference type="Pfam" id="PF00156"/>
    </source>
</evidence>
<dbReference type="GO" id="GO:0004422">
    <property type="term" value="F:hypoxanthine phosphoribosyltransferase activity"/>
    <property type="evidence" value="ECO:0007669"/>
    <property type="project" value="InterPro"/>
</dbReference>
<comment type="subcellular location">
    <subcellularLocation>
        <location evidence="2 15">Cytoplasm</location>
    </subcellularLocation>
</comment>
<dbReference type="InterPro" id="IPR000836">
    <property type="entry name" value="PRTase_dom"/>
</dbReference>
<dbReference type="GO" id="GO:0000287">
    <property type="term" value="F:magnesium ion binding"/>
    <property type="evidence" value="ECO:0007669"/>
    <property type="project" value="TreeGrafter"/>
</dbReference>
<evidence type="ECO:0000256" key="10">
    <source>
        <dbReference type="ARBA" id="ARBA00022726"/>
    </source>
</evidence>
<dbReference type="GO" id="GO:0032263">
    <property type="term" value="P:GMP salvage"/>
    <property type="evidence" value="ECO:0007669"/>
    <property type="project" value="TreeGrafter"/>
</dbReference>
<dbReference type="AlphaFoldDB" id="A0A7C4KK83"/>
<evidence type="ECO:0000256" key="6">
    <source>
        <dbReference type="ARBA" id="ARBA00022490"/>
    </source>
</evidence>
<keyword evidence="12 15" id="KW-0460">Magnesium</keyword>
<gene>
    <name evidence="17" type="primary">hpt</name>
    <name evidence="17" type="ORF">ENT37_11720</name>
</gene>
<name>A0A7C4KK83_9CHLR</name>
<comment type="pathway">
    <text evidence="4">Purine metabolism; GMP biosynthesis via salvage pathway; GMP from guanine: step 1/1.</text>
</comment>
<evidence type="ECO:0000256" key="13">
    <source>
        <dbReference type="ARBA" id="ARBA00048811"/>
    </source>
</evidence>
<dbReference type="InterPro" id="IPR050408">
    <property type="entry name" value="HGPRT"/>
</dbReference>
<comment type="pathway">
    <text evidence="3 15">Purine metabolism; IMP biosynthesis via salvage pathway; IMP from hypoxanthine: step 1/1.</text>
</comment>
<reference evidence="17" key="1">
    <citation type="journal article" date="2020" name="mSystems">
        <title>Genome- and Community-Level Interaction Insights into Carbon Utilization and Element Cycling Functions of Hydrothermarchaeota in Hydrothermal Sediment.</title>
        <authorList>
            <person name="Zhou Z."/>
            <person name="Liu Y."/>
            <person name="Xu W."/>
            <person name="Pan J."/>
            <person name="Luo Z.H."/>
            <person name="Li M."/>
        </authorList>
    </citation>
    <scope>NUCLEOTIDE SEQUENCE [LARGE SCALE GENOMIC DNA]</scope>
    <source>
        <strain evidence="17">SpSt-573</strain>
    </source>
</reference>
<dbReference type="EC" id="2.4.2.8" evidence="15"/>
<accession>A0A7C4KK83</accession>
<sequence length="192" mass="21868">MKKNIPVEFQELSRDIQEVFLTQDEIHQRVRDLGSEIARDYAGKRPLLVGALKGVMCFLADLVRAIPIAVEVDFMAVSSYSSEERDRGVVRVIKDLDLSITDRHVIFVEDVVDTGLTLNYLLRSLQARGPASLEVCALLNKTSRRLVEIPIRYKGFDMPDYFIVGYGLDYVERYRNLPFIGILKPEVLFGKS</sequence>
<evidence type="ECO:0000256" key="1">
    <source>
        <dbReference type="ARBA" id="ARBA00001946"/>
    </source>
</evidence>
<evidence type="ECO:0000256" key="4">
    <source>
        <dbReference type="ARBA" id="ARBA00004676"/>
    </source>
</evidence>
<dbReference type="CDD" id="cd06223">
    <property type="entry name" value="PRTases_typeI"/>
    <property type="match status" value="1"/>
</dbReference>
<keyword evidence="9 15" id="KW-0479">Metal-binding</keyword>
<evidence type="ECO:0000256" key="3">
    <source>
        <dbReference type="ARBA" id="ARBA00004669"/>
    </source>
</evidence>
<comment type="cofactor">
    <cofactor evidence="1 15">
        <name>Mg(2+)</name>
        <dbReference type="ChEBI" id="CHEBI:18420"/>
    </cofactor>
</comment>
<dbReference type="GO" id="GO:0032264">
    <property type="term" value="P:IMP salvage"/>
    <property type="evidence" value="ECO:0007669"/>
    <property type="project" value="UniProtKB-UniPathway"/>
</dbReference>
<evidence type="ECO:0000256" key="15">
    <source>
        <dbReference type="RuleBase" id="RU364099"/>
    </source>
</evidence>
<evidence type="ECO:0000256" key="14">
    <source>
        <dbReference type="ARBA" id="ARBA00049402"/>
    </source>
</evidence>
<comment type="catalytic activity">
    <reaction evidence="14">
        <text>IMP + diphosphate = hypoxanthine + 5-phospho-alpha-D-ribose 1-diphosphate</text>
        <dbReference type="Rhea" id="RHEA:17973"/>
        <dbReference type="ChEBI" id="CHEBI:17368"/>
        <dbReference type="ChEBI" id="CHEBI:33019"/>
        <dbReference type="ChEBI" id="CHEBI:58017"/>
        <dbReference type="ChEBI" id="CHEBI:58053"/>
        <dbReference type="EC" id="2.4.2.8"/>
    </reaction>
    <physiologicalReaction direction="right-to-left" evidence="14">
        <dbReference type="Rhea" id="RHEA:17975"/>
    </physiologicalReaction>
</comment>
<evidence type="ECO:0000256" key="2">
    <source>
        <dbReference type="ARBA" id="ARBA00004496"/>
    </source>
</evidence>
<dbReference type="SUPFAM" id="SSF53271">
    <property type="entry name" value="PRTase-like"/>
    <property type="match status" value="1"/>
</dbReference>
<dbReference type="FunFam" id="3.40.50.2020:FF:000006">
    <property type="entry name" value="Hypoxanthine phosphoribosyltransferase"/>
    <property type="match status" value="1"/>
</dbReference>
<dbReference type="PANTHER" id="PTHR43340">
    <property type="entry name" value="HYPOXANTHINE-GUANINE PHOSPHORIBOSYLTRANSFERASE"/>
    <property type="match status" value="1"/>
</dbReference>
<keyword evidence="7 15" id="KW-0328">Glycosyltransferase</keyword>
<dbReference type="GO" id="GO:0000166">
    <property type="term" value="F:nucleotide binding"/>
    <property type="evidence" value="ECO:0007669"/>
    <property type="project" value="UniProtKB-KW"/>
</dbReference>
<dbReference type="UniPathway" id="UPA00591">
    <property type="reaction ID" value="UER00648"/>
</dbReference>
<dbReference type="NCBIfam" id="TIGR01203">
    <property type="entry name" value="HGPRTase"/>
    <property type="match status" value="1"/>
</dbReference>
<evidence type="ECO:0000256" key="8">
    <source>
        <dbReference type="ARBA" id="ARBA00022679"/>
    </source>
</evidence>
<dbReference type="EMBL" id="DSYK01000580">
    <property type="protein sequence ID" value="HGS22517.1"/>
    <property type="molecule type" value="Genomic_DNA"/>
</dbReference>
<feature type="domain" description="Phosphoribosyltransferase" evidence="16">
    <location>
        <begin position="23"/>
        <end position="170"/>
    </location>
</feature>
<evidence type="ECO:0000256" key="5">
    <source>
        <dbReference type="ARBA" id="ARBA00008391"/>
    </source>
</evidence>
<protein>
    <recommendedName>
        <fullName evidence="15">Hypoxanthine phosphoribosyltransferase</fullName>
        <ecNumber evidence="15">2.4.2.8</ecNumber>
    </recommendedName>
</protein>
<dbReference type="InterPro" id="IPR005904">
    <property type="entry name" value="Hxn_phspho_trans"/>
</dbReference>
<dbReference type="Pfam" id="PF00156">
    <property type="entry name" value="Pribosyltran"/>
    <property type="match status" value="1"/>
</dbReference>
<keyword evidence="8 15" id="KW-0808">Transferase</keyword>
<comment type="catalytic activity">
    <reaction evidence="13">
        <text>GMP + diphosphate = guanine + 5-phospho-alpha-D-ribose 1-diphosphate</text>
        <dbReference type="Rhea" id="RHEA:25424"/>
        <dbReference type="ChEBI" id="CHEBI:16235"/>
        <dbReference type="ChEBI" id="CHEBI:33019"/>
        <dbReference type="ChEBI" id="CHEBI:58017"/>
        <dbReference type="ChEBI" id="CHEBI:58115"/>
        <dbReference type="EC" id="2.4.2.8"/>
    </reaction>
    <physiologicalReaction direction="right-to-left" evidence="13">
        <dbReference type="Rhea" id="RHEA:25426"/>
    </physiologicalReaction>
</comment>
<dbReference type="GO" id="GO:0046100">
    <property type="term" value="P:hypoxanthine metabolic process"/>
    <property type="evidence" value="ECO:0007669"/>
    <property type="project" value="TreeGrafter"/>
</dbReference>
<dbReference type="PANTHER" id="PTHR43340:SF1">
    <property type="entry name" value="HYPOXANTHINE PHOSPHORIBOSYLTRANSFERASE"/>
    <property type="match status" value="1"/>
</dbReference>
<dbReference type="GO" id="GO:0006178">
    <property type="term" value="P:guanine salvage"/>
    <property type="evidence" value="ECO:0007669"/>
    <property type="project" value="TreeGrafter"/>
</dbReference>
<comment type="caution">
    <text evidence="17">The sequence shown here is derived from an EMBL/GenBank/DDBJ whole genome shotgun (WGS) entry which is preliminary data.</text>
</comment>
<dbReference type="GO" id="GO:0005829">
    <property type="term" value="C:cytosol"/>
    <property type="evidence" value="ECO:0007669"/>
    <property type="project" value="TreeGrafter"/>
</dbReference>
<dbReference type="Gene3D" id="3.40.50.2020">
    <property type="match status" value="1"/>
</dbReference>
<keyword evidence="11 15" id="KW-0547">Nucleotide-binding</keyword>
<evidence type="ECO:0000256" key="7">
    <source>
        <dbReference type="ARBA" id="ARBA00022676"/>
    </source>
</evidence>
<keyword evidence="10 15" id="KW-0660">Purine salvage</keyword>
<evidence type="ECO:0000256" key="11">
    <source>
        <dbReference type="ARBA" id="ARBA00022741"/>
    </source>
</evidence>
<evidence type="ECO:0000256" key="12">
    <source>
        <dbReference type="ARBA" id="ARBA00022842"/>
    </source>
</evidence>
<evidence type="ECO:0000313" key="17">
    <source>
        <dbReference type="EMBL" id="HGS22517.1"/>
    </source>
</evidence>
<dbReference type="GO" id="GO:0006166">
    <property type="term" value="P:purine ribonucleoside salvage"/>
    <property type="evidence" value="ECO:0007669"/>
    <property type="project" value="UniProtKB-KW"/>
</dbReference>
<dbReference type="GO" id="GO:0052657">
    <property type="term" value="F:guanine phosphoribosyltransferase activity"/>
    <property type="evidence" value="ECO:0007669"/>
    <property type="project" value="UniProtKB-ARBA"/>
</dbReference>
<keyword evidence="6 15" id="KW-0963">Cytoplasm</keyword>
<proteinExistence type="inferred from homology"/>